<feature type="region of interest" description="Disordered" evidence="2">
    <location>
        <begin position="827"/>
        <end position="861"/>
    </location>
</feature>
<comment type="caution">
    <text evidence="4">The sequence shown here is derived from an EMBL/GenBank/DDBJ whole genome shotgun (WGS) entry which is preliminary data.</text>
</comment>
<dbReference type="SMART" id="SM00360">
    <property type="entry name" value="RRM"/>
    <property type="match status" value="1"/>
</dbReference>
<dbReference type="InterPro" id="IPR012677">
    <property type="entry name" value="Nucleotide-bd_a/b_plait_sf"/>
</dbReference>
<accession>A0ABP0F4Q0</accession>
<proteinExistence type="predicted"/>
<dbReference type="InterPro" id="IPR031907">
    <property type="entry name" value="MCM3AP_GANP"/>
</dbReference>
<dbReference type="InterPro" id="IPR045107">
    <property type="entry name" value="SAC3/GANP/THP3"/>
</dbReference>
<evidence type="ECO:0000256" key="1">
    <source>
        <dbReference type="PROSITE-ProRule" id="PRU00176"/>
    </source>
</evidence>
<feature type="region of interest" description="Disordered" evidence="2">
    <location>
        <begin position="32"/>
        <end position="59"/>
    </location>
</feature>
<organism evidence="4 5">
    <name type="scientific">Clavelina lepadiformis</name>
    <name type="common">Light-bulb sea squirt</name>
    <name type="synonym">Ascidia lepadiformis</name>
    <dbReference type="NCBI Taxonomy" id="159417"/>
    <lineage>
        <taxon>Eukaryota</taxon>
        <taxon>Metazoa</taxon>
        <taxon>Chordata</taxon>
        <taxon>Tunicata</taxon>
        <taxon>Ascidiacea</taxon>
        <taxon>Aplousobranchia</taxon>
        <taxon>Clavelinidae</taxon>
        <taxon>Clavelina</taxon>
    </lineage>
</organism>
<dbReference type="InterPro" id="IPR035979">
    <property type="entry name" value="RBD_domain_sf"/>
</dbReference>
<evidence type="ECO:0000256" key="2">
    <source>
        <dbReference type="SAM" id="MobiDB-lite"/>
    </source>
</evidence>
<dbReference type="Pfam" id="PF03399">
    <property type="entry name" value="SAC3_GANP"/>
    <property type="match status" value="1"/>
</dbReference>
<evidence type="ECO:0000313" key="4">
    <source>
        <dbReference type="EMBL" id="CAK8673008.1"/>
    </source>
</evidence>
<dbReference type="InterPro" id="IPR005062">
    <property type="entry name" value="SAC3/GANP/THP3_conserved"/>
</dbReference>
<evidence type="ECO:0000259" key="3">
    <source>
        <dbReference type="PROSITE" id="PS50102"/>
    </source>
</evidence>
<reference evidence="4 5" key="1">
    <citation type="submission" date="2024-02" db="EMBL/GenBank/DDBJ databases">
        <authorList>
            <person name="Daric V."/>
            <person name="Darras S."/>
        </authorList>
    </citation>
    <scope>NUCLEOTIDE SEQUENCE [LARGE SCALE GENOMIC DNA]</scope>
</reference>
<protein>
    <recommendedName>
        <fullName evidence="3">RRM domain-containing protein</fullName>
    </recommendedName>
</protein>
<feature type="region of interest" description="Disordered" evidence="2">
    <location>
        <begin position="146"/>
        <end position="167"/>
    </location>
</feature>
<dbReference type="Pfam" id="PF16769">
    <property type="entry name" value="MCM3AP_GANP"/>
    <property type="match status" value="1"/>
</dbReference>
<dbReference type="Gene3D" id="3.30.70.330">
    <property type="match status" value="1"/>
</dbReference>
<name>A0ABP0F4Q0_CLALP</name>
<keyword evidence="1" id="KW-0694">RNA-binding</keyword>
<dbReference type="Gene3D" id="1.25.40.990">
    <property type="match status" value="1"/>
</dbReference>
<gene>
    <name evidence="4" type="ORF">CVLEPA_LOCUS2797</name>
</gene>
<evidence type="ECO:0000313" key="5">
    <source>
        <dbReference type="Proteomes" id="UP001642483"/>
    </source>
</evidence>
<keyword evidence="5" id="KW-1185">Reference proteome</keyword>
<dbReference type="PANTHER" id="PTHR12436:SF3">
    <property type="entry name" value="GERMINAL-CENTER ASSOCIATED NUCLEAR PROTEIN"/>
    <property type="match status" value="1"/>
</dbReference>
<dbReference type="Proteomes" id="UP001642483">
    <property type="component" value="Unassembled WGS sequence"/>
</dbReference>
<dbReference type="PANTHER" id="PTHR12436">
    <property type="entry name" value="80 KDA MCM3-ASSOCIATED PROTEIN"/>
    <property type="match status" value="1"/>
</dbReference>
<feature type="domain" description="RRM" evidence="3">
    <location>
        <begin position="198"/>
        <end position="269"/>
    </location>
</feature>
<sequence>MDKSGKFPATPGLFPTPTTHLSVFGQFSESSKPAGLFKPAKTPPPYESQVSPPGPTSFEAFQLPKSKIAKSSFATSSESFGGLTSGLSTSPFQAGPLKSLITSGRKRSLDAEFGQAEEQFDAGSRNVQGKRPAHEQVARGLFGKAMSHVGATSRPSREKRIGLTQAHQISPPQAAAIFGRRRSSASISSFDSSGPKSSTLICTTVPEKLNKEDILRKHFKRFGDVKRVICNIQKNSATIRFSTTQAAAAAKDKGKTLQGKNIHIYFQKKRPTSTDRVEGQLQQLDQATTKPGPPKLMQATTKKPAATSEMKLSFPFQALPSNVKMLSSVSGKSDAEKLAVLEKIDKVFRSRVIKESDWTKASIVQGTCPDMCPEKERYLRQHNNLLSSYEWDSNRKMNHMLVVKEYSRSSADQEEALPHELRPPHVLRITMDYLLTHVMKNVDHDRVSDWYDFLWNRTRAVRKEISIQQTNDFVSVGIMEECARFHICCAHELCETDRLNFDPKINNENLEKTMKTVLDMYDDIRIHAPDAYLPNETEFRGYHILLNVNKSADVLRELQNMKMDIRSSDDIKLAVAAFSAVHSNNFSRFFNVLRHATYLQASLLHRYFMQVRRKAIMILAKAYKTSKGTAVLPVDDVIRMLHFNDYMELNEFCANHVITLSNGCLELFRNETYDPEGSVSIFRSKEISSKMNGFCLGEIIAHNHNPSADLHVPTSSFNEDGEYIGPHTSLLAPSKGEESSTVAMVRKLESKGISNDTVKLLTKSVIFEVIDQSVLSVANEVFRATQQVLATSDVSNDVFNEFIQSEMKKMVSTVLVEEKIQREVELAEAEDRARKSAEEARRRKEQAEEEERKRREEMRRKKEEQEAISRSILLIADALVLDFVKTDVRQISTSVYRDEKLNYYSDVITDDFIKTALHENLTDISSNVIKSERKKKHNKIFKQVHTRRSVIRFQKWREVLKSLQEYRLACQTFPSAPIARNFRDQVRSLLPYHVGGGIDRRRSFPIDKRNNFKLSLQPPSVLLAQHVENQTLVNERITSHQAACFNRLPLIGLVNAALPSTPGDDRGQGFKLWKVGLVCMGPSDGAHLAWLQHKLGFRTRNSPDVKSSVVFLQDFDCVKDFDHLERCRVCVSCKNLQDGVASRSDIMGTSGLILFLSSVNDGRLILKNLKNLFHHKPNNPQIPILIVTLGSEGYDVIKALIMDQYSDHFSSCKLLELMENDFMKNSSMLKDEVRWLVSSYPQYPDVSCSIMRDVLEEELSFKYITPLHRHIALRRQQNLYNLAPQEIIEMYNGVIDGIRDVLTNTDLVDVSWPMAELQSHVGGFKQQPDAEWNTPAQFDKINSVCAKLKLPTFPDFDDSDSLSDIQSKVLKYCLQMLPNHTALAMTLDASIVDFIHSQLIEDCEDFVLHFPWEKVVNAIASTSFRDVIYNSEEGNMLVAYFGTDLHQVSLPQKFLVIFNQVEFNEMEEKELDTINLNESFHSQEMGATHNLQSILHQSRNKMNHEVSWIEEESDTQVTTNKAVNLRSQIKKEAIESDRFEKYLETLLREGAAQLNVVPTT</sequence>
<dbReference type="SUPFAM" id="SSF54928">
    <property type="entry name" value="RNA-binding domain, RBD"/>
    <property type="match status" value="1"/>
</dbReference>
<dbReference type="PROSITE" id="PS50102">
    <property type="entry name" value="RRM"/>
    <property type="match status" value="1"/>
</dbReference>
<dbReference type="EMBL" id="CAWYQH010000002">
    <property type="protein sequence ID" value="CAK8673008.1"/>
    <property type="molecule type" value="Genomic_DNA"/>
</dbReference>
<dbReference type="InterPro" id="IPR000504">
    <property type="entry name" value="RRM_dom"/>
</dbReference>